<protein>
    <submittedName>
        <fullName evidence="1">Uncharacterized protein</fullName>
    </submittedName>
</protein>
<proteinExistence type="predicted"/>
<dbReference type="AlphaFoldDB" id="A0AAD4XLC9"/>
<dbReference type="EMBL" id="JAJJMB010008256">
    <property type="protein sequence ID" value="KAI3924906.1"/>
    <property type="molecule type" value="Genomic_DNA"/>
</dbReference>
<accession>A0AAD4XLC9</accession>
<evidence type="ECO:0000313" key="1">
    <source>
        <dbReference type="EMBL" id="KAI3924906.1"/>
    </source>
</evidence>
<dbReference type="Proteomes" id="UP001202328">
    <property type="component" value="Unassembled WGS sequence"/>
</dbReference>
<comment type="caution">
    <text evidence="1">The sequence shown here is derived from an EMBL/GenBank/DDBJ whole genome shotgun (WGS) entry which is preliminary data.</text>
</comment>
<organism evidence="1 2">
    <name type="scientific">Papaver atlanticum</name>
    <dbReference type="NCBI Taxonomy" id="357466"/>
    <lineage>
        <taxon>Eukaryota</taxon>
        <taxon>Viridiplantae</taxon>
        <taxon>Streptophyta</taxon>
        <taxon>Embryophyta</taxon>
        <taxon>Tracheophyta</taxon>
        <taxon>Spermatophyta</taxon>
        <taxon>Magnoliopsida</taxon>
        <taxon>Ranunculales</taxon>
        <taxon>Papaveraceae</taxon>
        <taxon>Papaveroideae</taxon>
        <taxon>Papaver</taxon>
    </lineage>
</organism>
<evidence type="ECO:0000313" key="2">
    <source>
        <dbReference type="Proteomes" id="UP001202328"/>
    </source>
</evidence>
<keyword evidence="2" id="KW-1185">Reference proteome</keyword>
<sequence length="74" mass="8652">MDDTNLLTTIDAVGGLPPSPRFRFKGTFTLLEIVLLIRHELRLRLKRRFKSLEYRNWIIEDHESTGDTGRQLSP</sequence>
<name>A0AAD4XLC9_9MAGN</name>
<reference evidence="1" key="1">
    <citation type="submission" date="2022-04" db="EMBL/GenBank/DDBJ databases">
        <title>A functionally conserved STORR gene fusion in Papaver species that diverged 16.8 million years ago.</title>
        <authorList>
            <person name="Catania T."/>
        </authorList>
    </citation>
    <scope>NUCLEOTIDE SEQUENCE</scope>
    <source>
        <strain evidence="1">S-188037</strain>
    </source>
</reference>
<gene>
    <name evidence="1" type="ORF">MKW98_031157</name>
</gene>